<sequence>MLMIYLFIFFAKIIEVSFMTLRVVFITKGEKVYGSIIGFFEVVIWLGLIGSVLDGIQDDPLRMIAYSLGFACGNYVGSFIEEKLAIGLMTINIIATEDNGRKLANILRNKKIGVTVVDAEGIEKSRNLLIIHAKRRRKSEILKLIDDTNIPAVISVNDTKVIYGGYGIRK</sequence>
<evidence type="ECO:0000313" key="9">
    <source>
        <dbReference type="EMBL" id="NBI05378.1"/>
    </source>
</evidence>
<evidence type="ECO:0000313" key="10">
    <source>
        <dbReference type="Proteomes" id="UP000467132"/>
    </source>
</evidence>
<dbReference type="PANTHER" id="PTHR40060:SF1">
    <property type="entry name" value="UPF0316 PROTEIN YEBE"/>
    <property type="match status" value="1"/>
</dbReference>
<evidence type="ECO:0000256" key="6">
    <source>
        <dbReference type="HAMAP-Rule" id="MF_01515"/>
    </source>
</evidence>
<dbReference type="GO" id="GO:0005886">
    <property type="term" value="C:plasma membrane"/>
    <property type="evidence" value="ECO:0007669"/>
    <property type="project" value="UniProtKB-SubCell"/>
</dbReference>
<dbReference type="InterPro" id="IPR044035">
    <property type="entry name" value="DUF5698"/>
</dbReference>
<dbReference type="Pfam" id="PF10035">
    <property type="entry name" value="DUF2179"/>
    <property type="match status" value="1"/>
</dbReference>
<comment type="caution">
    <text evidence="9">The sequence shown here is derived from an EMBL/GenBank/DDBJ whole genome shotgun (WGS) entry which is preliminary data.</text>
</comment>
<dbReference type="EMBL" id="QXXA01000001">
    <property type="protein sequence ID" value="NBI05378.1"/>
    <property type="molecule type" value="Genomic_DNA"/>
</dbReference>
<feature type="domain" description="DUF5698" evidence="8">
    <location>
        <begin position="20"/>
        <end position="77"/>
    </location>
</feature>
<keyword evidence="3 6" id="KW-0812">Transmembrane</keyword>
<comment type="similarity">
    <text evidence="6">Belongs to the UPF0316 family.</text>
</comment>
<dbReference type="InterPro" id="IPR019264">
    <property type="entry name" value="DUF2179"/>
</dbReference>
<keyword evidence="2 6" id="KW-1003">Cell membrane</keyword>
<keyword evidence="10" id="KW-1185">Reference proteome</keyword>
<name>A0A845QW49_9CLOT</name>
<organism evidence="9 10">
    <name type="scientific">Senegalia massiliensis</name>
    <dbReference type="NCBI Taxonomy" id="1720316"/>
    <lineage>
        <taxon>Bacteria</taxon>
        <taxon>Bacillati</taxon>
        <taxon>Bacillota</taxon>
        <taxon>Clostridia</taxon>
        <taxon>Eubacteriales</taxon>
        <taxon>Clostridiaceae</taxon>
        <taxon>Senegalia</taxon>
    </lineage>
</organism>
<evidence type="ECO:0000256" key="1">
    <source>
        <dbReference type="ARBA" id="ARBA00004651"/>
    </source>
</evidence>
<accession>A0A845QW49</accession>
<comment type="subcellular location">
    <subcellularLocation>
        <location evidence="1 6">Cell membrane</location>
        <topology evidence="1 6">Multi-pass membrane protein</topology>
    </subcellularLocation>
</comment>
<evidence type="ECO:0000256" key="4">
    <source>
        <dbReference type="ARBA" id="ARBA00022989"/>
    </source>
</evidence>
<evidence type="ECO:0000259" key="8">
    <source>
        <dbReference type="Pfam" id="PF18955"/>
    </source>
</evidence>
<evidence type="ECO:0000256" key="5">
    <source>
        <dbReference type="ARBA" id="ARBA00023136"/>
    </source>
</evidence>
<dbReference type="OrthoDB" id="48231at2"/>
<feature type="domain" description="DUF2179" evidence="7">
    <location>
        <begin position="113"/>
        <end position="164"/>
    </location>
</feature>
<dbReference type="CDD" id="cd16381">
    <property type="entry name" value="YitT_C_like_1"/>
    <property type="match status" value="1"/>
</dbReference>
<feature type="transmembrane region" description="Helical" evidence="6">
    <location>
        <begin position="32"/>
        <end position="53"/>
    </location>
</feature>
<feature type="transmembrane region" description="Helical" evidence="6">
    <location>
        <begin position="6"/>
        <end position="25"/>
    </location>
</feature>
<dbReference type="Pfam" id="PF18955">
    <property type="entry name" value="DUF5698"/>
    <property type="match status" value="1"/>
</dbReference>
<dbReference type="InterPro" id="IPR022930">
    <property type="entry name" value="UPF0316"/>
</dbReference>
<dbReference type="Proteomes" id="UP000467132">
    <property type="component" value="Unassembled WGS sequence"/>
</dbReference>
<dbReference type="AlphaFoldDB" id="A0A845QW49"/>
<evidence type="ECO:0000259" key="7">
    <source>
        <dbReference type="Pfam" id="PF10035"/>
    </source>
</evidence>
<evidence type="ECO:0000256" key="2">
    <source>
        <dbReference type="ARBA" id="ARBA00022475"/>
    </source>
</evidence>
<proteinExistence type="inferred from homology"/>
<dbReference type="RefSeq" id="WP_160195985.1">
    <property type="nucleotide sequence ID" value="NZ_QXXA01000001.1"/>
</dbReference>
<dbReference type="HAMAP" id="MF_01515">
    <property type="entry name" value="UPF0316"/>
    <property type="match status" value="1"/>
</dbReference>
<reference evidence="9 10" key="1">
    <citation type="submission" date="2018-08" db="EMBL/GenBank/DDBJ databases">
        <title>Murine metabolic-syndrome-specific gut microbial biobank.</title>
        <authorList>
            <person name="Liu C."/>
        </authorList>
    </citation>
    <scope>NUCLEOTIDE SEQUENCE [LARGE SCALE GENOMIC DNA]</scope>
    <source>
        <strain evidence="9 10">583</strain>
    </source>
</reference>
<gene>
    <name evidence="9" type="ORF">D3Z33_00730</name>
</gene>
<dbReference type="PANTHER" id="PTHR40060">
    <property type="entry name" value="UPF0316 PROTEIN YEBE"/>
    <property type="match status" value="1"/>
</dbReference>
<keyword evidence="4 6" id="KW-1133">Transmembrane helix</keyword>
<protein>
    <recommendedName>
        <fullName evidence="6">UPF0316 protein D3Z33_00730</fullName>
    </recommendedName>
</protein>
<evidence type="ECO:0000256" key="3">
    <source>
        <dbReference type="ARBA" id="ARBA00022692"/>
    </source>
</evidence>
<keyword evidence="5 6" id="KW-0472">Membrane</keyword>